<organism evidence="2 3">
    <name type="scientific">Rubrivirga marina</name>
    <dbReference type="NCBI Taxonomy" id="1196024"/>
    <lineage>
        <taxon>Bacteria</taxon>
        <taxon>Pseudomonadati</taxon>
        <taxon>Rhodothermota</taxon>
        <taxon>Rhodothermia</taxon>
        <taxon>Rhodothermales</taxon>
        <taxon>Rubricoccaceae</taxon>
        <taxon>Rubrivirga</taxon>
    </lineage>
</organism>
<dbReference type="EMBL" id="MQWD01000001">
    <property type="protein sequence ID" value="PAP77007.1"/>
    <property type="molecule type" value="Genomic_DNA"/>
</dbReference>
<dbReference type="Proteomes" id="UP000216339">
    <property type="component" value="Unassembled WGS sequence"/>
</dbReference>
<evidence type="ECO:0000313" key="3">
    <source>
        <dbReference type="Proteomes" id="UP000216339"/>
    </source>
</evidence>
<dbReference type="RefSeq" id="WP_095510673.1">
    <property type="nucleotide sequence ID" value="NZ_MQWD01000001.1"/>
</dbReference>
<evidence type="ECO:0000256" key="1">
    <source>
        <dbReference type="SAM" id="Phobius"/>
    </source>
</evidence>
<feature type="transmembrane region" description="Helical" evidence="1">
    <location>
        <begin position="38"/>
        <end position="56"/>
    </location>
</feature>
<proteinExistence type="predicted"/>
<accession>A0A271J119</accession>
<name>A0A271J119_9BACT</name>
<keyword evidence="1" id="KW-1133">Transmembrane helix</keyword>
<keyword evidence="1" id="KW-0812">Transmembrane</keyword>
<feature type="transmembrane region" description="Helical" evidence="1">
    <location>
        <begin position="7"/>
        <end position="26"/>
    </location>
</feature>
<gene>
    <name evidence="2" type="ORF">BSZ37_11460</name>
</gene>
<evidence type="ECO:0000313" key="2">
    <source>
        <dbReference type="EMBL" id="PAP77007.1"/>
    </source>
</evidence>
<protein>
    <submittedName>
        <fullName evidence="2">Uncharacterized protein</fullName>
    </submittedName>
</protein>
<comment type="caution">
    <text evidence="2">The sequence shown here is derived from an EMBL/GenBank/DDBJ whole genome shotgun (WGS) entry which is preliminary data.</text>
</comment>
<dbReference type="AlphaFoldDB" id="A0A271J119"/>
<keyword evidence="1" id="KW-0472">Membrane</keyword>
<sequence>MTSGTNYRWVTALIAALVVGLVAAIVTPRFGDSDGVDWLVTIALAVLAGALVALATREKTDDGAHIKDDVLP</sequence>
<keyword evidence="3" id="KW-1185">Reference proteome</keyword>
<reference evidence="2 3" key="1">
    <citation type="submission" date="2016-11" db="EMBL/GenBank/DDBJ databases">
        <title>Study of marine rhodopsin-containing bacteria.</title>
        <authorList>
            <person name="Yoshizawa S."/>
            <person name="Kumagai Y."/>
            <person name="Kogure K."/>
        </authorList>
    </citation>
    <scope>NUCLEOTIDE SEQUENCE [LARGE SCALE GENOMIC DNA]</scope>
    <source>
        <strain evidence="2 3">SAORIC-28</strain>
    </source>
</reference>